<protein>
    <submittedName>
        <fullName evidence="1">Uncharacterized protein</fullName>
    </submittedName>
</protein>
<evidence type="ECO:0000313" key="2">
    <source>
        <dbReference type="Proteomes" id="UP001202289"/>
    </source>
</evidence>
<dbReference type="EMBL" id="JAMBOP010000001">
    <property type="protein sequence ID" value="MCM3734473.1"/>
    <property type="molecule type" value="Genomic_DNA"/>
</dbReference>
<gene>
    <name evidence="1" type="ORF">M3215_01120</name>
</gene>
<accession>A0ACC6A194</accession>
<name>A0ACC6A194_9BACI</name>
<sequence length="134" mass="15555">MQNISEYNFSELLGQSVKEIIPEEVNLPLIIVFEDGRLTVECAWRIRNHREVQIGKPDYELTNSDGSRFRKIAKKLLRNRKVQKVHHFSPISDLTIEFDENIFLDIFHDSSFFEGWQLHIGDDFHVSLPGGSLG</sequence>
<dbReference type="Proteomes" id="UP001202289">
    <property type="component" value="Unassembled WGS sequence"/>
</dbReference>
<proteinExistence type="predicted"/>
<keyword evidence="2" id="KW-1185">Reference proteome</keyword>
<organism evidence="1 2">
    <name type="scientific">Bacillus cytotoxicus</name>
    <dbReference type="NCBI Taxonomy" id="580165"/>
    <lineage>
        <taxon>Bacteria</taxon>
        <taxon>Bacillati</taxon>
        <taxon>Bacillota</taxon>
        <taxon>Bacilli</taxon>
        <taxon>Bacillales</taxon>
        <taxon>Bacillaceae</taxon>
        <taxon>Bacillus</taxon>
        <taxon>Bacillus cereus group</taxon>
    </lineage>
</organism>
<evidence type="ECO:0000313" key="1">
    <source>
        <dbReference type="EMBL" id="MCM3734473.1"/>
    </source>
</evidence>
<reference evidence="1" key="1">
    <citation type="submission" date="2022-05" db="EMBL/GenBank/DDBJ databases">
        <title>Comparative Genomics of Spacecraft Associated Microbes.</title>
        <authorList>
            <person name="Tran M.T."/>
            <person name="Wright A."/>
            <person name="Seuylemezian A."/>
            <person name="Eisen J."/>
            <person name="Coil D."/>
        </authorList>
    </citation>
    <scope>NUCLEOTIDE SEQUENCE</scope>
    <source>
        <strain evidence="1">FAIRING 10M-2.2</strain>
    </source>
</reference>
<comment type="caution">
    <text evidence="1">The sequence shown here is derived from an EMBL/GenBank/DDBJ whole genome shotgun (WGS) entry which is preliminary data.</text>
</comment>